<dbReference type="Pfam" id="PF00561">
    <property type="entry name" value="Abhydrolase_1"/>
    <property type="match status" value="1"/>
</dbReference>
<dbReference type="Proteomes" id="UP000029981">
    <property type="component" value="Chromosome 5"/>
</dbReference>
<dbReference type="OMA" id="VFGHGAW"/>
<dbReference type="SUPFAM" id="SSF53474">
    <property type="entry name" value="alpha/beta-Hydrolases"/>
    <property type="match status" value="1"/>
</dbReference>
<evidence type="ECO:0000313" key="3">
    <source>
        <dbReference type="Proteomes" id="UP000029981"/>
    </source>
</evidence>
<proteinExistence type="predicted"/>
<feature type="domain" description="AB hydrolase-1" evidence="1">
    <location>
        <begin position="21"/>
        <end position="132"/>
    </location>
</feature>
<reference evidence="2 3" key="3">
    <citation type="journal article" date="2010" name="BMC Genomics">
        <title>Transcriptome sequencing and comparative analysis of cucumber flowers with different sex types.</title>
        <authorList>
            <person name="Guo S."/>
            <person name="Zheng Y."/>
            <person name="Joung J.G."/>
            <person name="Liu S."/>
            <person name="Zhang Z."/>
            <person name="Crasta O.R."/>
            <person name="Sobral B.W."/>
            <person name="Xu Y."/>
            <person name="Huang S."/>
            <person name="Fei Z."/>
        </authorList>
    </citation>
    <scope>NUCLEOTIDE SEQUENCE [LARGE SCALE GENOMIC DNA]</scope>
    <source>
        <strain evidence="3">cv. 9930</strain>
    </source>
</reference>
<dbReference type="InterPro" id="IPR029058">
    <property type="entry name" value="AB_hydrolase_fold"/>
</dbReference>
<sequence length="176" mass="19560">MGEKENLAPSSVNSVSVQIPPHFVLVHGISGGGWCWYKIRCLMENSGFKVTCIDLKGAGIDRSDPNSVFNFDDYNQPLLDFISTLPENEQIILVGHSAGGLSVTQATLKFAKKIRLAVYVAATMLRFGFQNDQDIKDVIIEVELGVVVRRPDDEIVVKLVAGQRWWCCRLYASENV</sequence>
<name>A0A0A0KSM2_CUCSA</name>
<reference evidence="2 3" key="2">
    <citation type="journal article" date="2009" name="PLoS ONE">
        <title>An integrated genetic and cytogenetic map of the cucumber genome.</title>
        <authorList>
            <person name="Ren Y."/>
            <person name="Zhang Z."/>
            <person name="Liu J."/>
            <person name="Staub J.E."/>
            <person name="Han Y."/>
            <person name="Cheng Z."/>
            <person name="Li X."/>
            <person name="Lu J."/>
            <person name="Miao H."/>
            <person name="Kang H."/>
            <person name="Xie B."/>
            <person name="Gu X."/>
            <person name="Wang X."/>
            <person name="Du Y."/>
            <person name="Jin W."/>
            <person name="Huang S."/>
        </authorList>
    </citation>
    <scope>NUCLEOTIDE SEQUENCE [LARGE SCALE GENOMIC DNA]</scope>
    <source>
        <strain evidence="3">cv. 9930</strain>
    </source>
</reference>
<dbReference type="InterPro" id="IPR000073">
    <property type="entry name" value="AB_hydrolase_1"/>
</dbReference>
<dbReference type="InterPro" id="IPR045889">
    <property type="entry name" value="MES/HNL"/>
</dbReference>
<keyword evidence="3" id="KW-1185">Reference proteome</keyword>
<reference evidence="2 3" key="1">
    <citation type="journal article" date="2009" name="Nat. Genet.">
        <title>The genome of the cucumber, Cucumis sativus L.</title>
        <authorList>
            <person name="Huang S."/>
            <person name="Li R."/>
            <person name="Zhang Z."/>
            <person name="Li L."/>
            <person name="Gu X."/>
            <person name="Fan W."/>
            <person name="Lucas W.J."/>
            <person name="Wang X."/>
            <person name="Xie B."/>
            <person name="Ni P."/>
            <person name="Ren Y."/>
            <person name="Zhu H."/>
            <person name="Li J."/>
            <person name="Lin K."/>
            <person name="Jin W."/>
            <person name="Fei Z."/>
            <person name="Li G."/>
            <person name="Staub J."/>
            <person name="Kilian A."/>
            <person name="van der Vossen E.A."/>
            <person name="Wu Y."/>
            <person name="Guo J."/>
            <person name="He J."/>
            <person name="Jia Z."/>
            <person name="Ren Y."/>
            <person name="Tian G."/>
            <person name="Lu Y."/>
            <person name="Ruan J."/>
            <person name="Qian W."/>
            <person name="Wang M."/>
            <person name="Huang Q."/>
            <person name="Li B."/>
            <person name="Xuan Z."/>
            <person name="Cao J."/>
            <person name="Asan"/>
            <person name="Wu Z."/>
            <person name="Zhang J."/>
            <person name="Cai Q."/>
            <person name="Bai Y."/>
            <person name="Zhao B."/>
            <person name="Han Y."/>
            <person name="Li Y."/>
            <person name="Li X."/>
            <person name="Wang S."/>
            <person name="Shi Q."/>
            <person name="Liu S."/>
            <person name="Cho W.K."/>
            <person name="Kim J.Y."/>
            <person name="Xu Y."/>
            <person name="Heller-Uszynska K."/>
            <person name="Miao H."/>
            <person name="Cheng Z."/>
            <person name="Zhang S."/>
            <person name="Wu J."/>
            <person name="Yang Y."/>
            <person name="Kang H."/>
            <person name="Li M."/>
            <person name="Liang H."/>
            <person name="Ren X."/>
            <person name="Shi Z."/>
            <person name="Wen M."/>
            <person name="Jian M."/>
            <person name="Yang H."/>
            <person name="Zhang G."/>
            <person name="Yang Z."/>
            <person name="Chen R."/>
            <person name="Liu S."/>
            <person name="Li J."/>
            <person name="Ma L."/>
            <person name="Liu H."/>
            <person name="Zhou Y."/>
            <person name="Zhao J."/>
            <person name="Fang X."/>
            <person name="Li G."/>
            <person name="Fang L."/>
            <person name="Li Y."/>
            <person name="Liu D."/>
            <person name="Zheng H."/>
            <person name="Zhang Y."/>
            <person name="Qin N."/>
            <person name="Li Z."/>
            <person name="Yang G."/>
            <person name="Yang S."/>
            <person name="Bolund L."/>
            <person name="Kristiansen K."/>
            <person name="Zheng H."/>
            <person name="Li S."/>
            <person name="Zhang X."/>
            <person name="Yang H."/>
            <person name="Wang J."/>
            <person name="Sun R."/>
            <person name="Zhang B."/>
            <person name="Jiang S."/>
            <person name="Wang J."/>
            <person name="Du Y."/>
            <person name="Li S."/>
        </authorList>
    </citation>
    <scope>NUCLEOTIDE SEQUENCE [LARGE SCALE GENOMIC DNA]</scope>
    <source>
        <strain evidence="3">cv. 9930</strain>
    </source>
</reference>
<dbReference type="EMBL" id="CM002926">
    <property type="protein sequence ID" value="KGN52590.1"/>
    <property type="molecule type" value="Genomic_DNA"/>
</dbReference>
<reference evidence="2 3" key="4">
    <citation type="journal article" date="2011" name="BMC Genomics">
        <title>RNA-Seq improves annotation of protein-coding genes in the cucumber genome.</title>
        <authorList>
            <person name="Li Z."/>
            <person name="Zhang Z."/>
            <person name="Yan P."/>
            <person name="Huang S."/>
            <person name="Fei Z."/>
            <person name="Lin K."/>
        </authorList>
    </citation>
    <scope>NUCLEOTIDE SEQUENCE [LARGE SCALE GENOMIC DNA]</scope>
    <source>
        <strain evidence="3">cv. 9930</strain>
    </source>
</reference>
<dbReference type="PANTHER" id="PTHR10992:SF1032">
    <property type="entry name" value="METHYLESTERASE 17"/>
    <property type="match status" value="1"/>
</dbReference>
<evidence type="ECO:0000259" key="1">
    <source>
        <dbReference type="Pfam" id="PF00561"/>
    </source>
</evidence>
<dbReference type="PANTHER" id="PTHR10992">
    <property type="entry name" value="METHYLESTERASE FAMILY MEMBER"/>
    <property type="match status" value="1"/>
</dbReference>
<dbReference type="eggNOG" id="ENOG502QPPA">
    <property type="taxonomic scope" value="Eukaryota"/>
</dbReference>
<gene>
    <name evidence="2" type="ORF">Csa_5G645150</name>
</gene>
<dbReference type="AlphaFoldDB" id="A0A0A0KSM2"/>
<protein>
    <recommendedName>
        <fullName evidence="1">AB hydrolase-1 domain-containing protein</fullName>
    </recommendedName>
</protein>
<dbReference type="Gramene" id="KGN52590">
    <property type="protein sequence ID" value="KGN52590"/>
    <property type="gene ID" value="Csa_5G645150"/>
</dbReference>
<accession>A0A0A0KSM2</accession>
<evidence type="ECO:0000313" key="2">
    <source>
        <dbReference type="EMBL" id="KGN52590.1"/>
    </source>
</evidence>
<organism evidence="2 3">
    <name type="scientific">Cucumis sativus</name>
    <name type="common">Cucumber</name>
    <dbReference type="NCBI Taxonomy" id="3659"/>
    <lineage>
        <taxon>Eukaryota</taxon>
        <taxon>Viridiplantae</taxon>
        <taxon>Streptophyta</taxon>
        <taxon>Embryophyta</taxon>
        <taxon>Tracheophyta</taxon>
        <taxon>Spermatophyta</taxon>
        <taxon>Magnoliopsida</taxon>
        <taxon>eudicotyledons</taxon>
        <taxon>Gunneridae</taxon>
        <taxon>Pentapetalae</taxon>
        <taxon>rosids</taxon>
        <taxon>fabids</taxon>
        <taxon>Cucurbitales</taxon>
        <taxon>Cucurbitaceae</taxon>
        <taxon>Benincaseae</taxon>
        <taxon>Cucumis</taxon>
    </lineage>
</organism>
<dbReference type="Gene3D" id="3.40.50.1820">
    <property type="entry name" value="alpha/beta hydrolase"/>
    <property type="match status" value="1"/>
</dbReference>